<evidence type="ECO:0000256" key="3">
    <source>
        <dbReference type="ARBA" id="ARBA00022741"/>
    </source>
</evidence>
<evidence type="ECO:0000256" key="8">
    <source>
        <dbReference type="ARBA" id="ARBA00022884"/>
    </source>
</evidence>
<dbReference type="Gene3D" id="3.40.50.300">
    <property type="entry name" value="P-loop containing nucleotide triphosphate hydrolases"/>
    <property type="match status" value="3"/>
</dbReference>
<comment type="similarity">
    <text evidence="1">Belongs to the DEAD box helicase family. DDX1 subfamily.</text>
</comment>
<organism evidence="16 17">
    <name type="scientific">Bursaphelenchus okinawaensis</name>
    <dbReference type="NCBI Taxonomy" id="465554"/>
    <lineage>
        <taxon>Eukaryota</taxon>
        <taxon>Metazoa</taxon>
        <taxon>Ecdysozoa</taxon>
        <taxon>Nematoda</taxon>
        <taxon>Chromadorea</taxon>
        <taxon>Rhabditida</taxon>
        <taxon>Tylenchina</taxon>
        <taxon>Tylenchomorpha</taxon>
        <taxon>Aphelenchoidea</taxon>
        <taxon>Aphelenchoididae</taxon>
        <taxon>Bursaphelenchus</taxon>
    </lineage>
</organism>
<evidence type="ECO:0000259" key="14">
    <source>
        <dbReference type="PROSITE" id="PS51194"/>
    </source>
</evidence>
<dbReference type="GO" id="GO:0005524">
    <property type="term" value="F:ATP binding"/>
    <property type="evidence" value="ECO:0007669"/>
    <property type="project" value="UniProtKB-UniRule"/>
</dbReference>
<dbReference type="Gene3D" id="2.60.120.920">
    <property type="match status" value="1"/>
</dbReference>
<dbReference type="GO" id="GO:0004527">
    <property type="term" value="F:exonuclease activity"/>
    <property type="evidence" value="ECO:0007669"/>
    <property type="project" value="UniProtKB-KW"/>
</dbReference>
<dbReference type="SMART" id="SM00487">
    <property type="entry name" value="DEXDc"/>
    <property type="match status" value="1"/>
</dbReference>
<comment type="catalytic activity">
    <reaction evidence="9 11">
        <text>ATP + H2O = ADP + phosphate + H(+)</text>
        <dbReference type="Rhea" id="RHEA:13065"/>
        <dbReference type="ChEBI" id="CHEBI:15377"/>
        <dbReference type="ChEBI" id="CHEBI:15378"/>
        <dbReference type="ChEBI" id="CHEBI:30616"/>
        <dbReference type="ChEBI" id="CHEBI:43474"/>
        <dbReference type="ChEBI" id="CHEBI:456216"/>
        <dbReference type="EC" id="3.6.4.13"/>
    </reaction>
</comment>
<dbReference type="CDD" id="cd18787">
    <property type="entry name" value="SF2_C_DEAD"/>
    <property type="match status" value="1"/>
</dbReference>
<dbReference type="InterPro" id="IPR013320">
    <property type="entry name" value="ConA-like_dom_sf"/>
</dbReference>
<keyword evidence="6" id="KW-0269">Exonuclease</keyword>
<dbReference type="InterPro" id="IPR003877">
    <property type="entry name" value="SPRY_dom"/>
</dbReference>
<proteinExistence type="inferred from homology"/>
<keyword evidence="8 11" id="KW-0694">RNA-binding</keyword>
<evidence type="ECO:0000259" key="13">
    <source>
        <dbReference type="PROSITE" id="PS51192"/>
    </source>
</evidence>
<keyword evidence="17" id="KW-1185">Reference proteome</keyword>
<dbReference type="InterPro" id="IPR001870">
    <property type="entry name" value="B30.2/SPRY"/>
</dbReference>
<dbReference type="SMART" id="SM00449">
    <property type="entry name" value="SPRY"/>
    <property type="match status" value="1"/>
</dbReference>
<dbReference type="Pfam" id="PF00622">
    <property type="entry name" value="SPRY"/>
    <property type="match status" value="1"/>
</dbReference>
<evidence type="ECO:0000313" key="17">
    <source>
        <dbReference type="Proteomes" id="UP000614601"/>
    </source>
</evidence>
<dbReference type="Proteomes" id="UP000783686">
    <property type="component" value="Unassembled WGS sequence"/>
</dbReference>
<dbReference type="FunFam" id="3.40.50.300:FF:000708">
    <property type="entry name" value="ATP-dependent RNA helicase DDX1"/>
    <property type="match status" value="1"/>
</dbReference>
<feature type="domain" description="Helicase C-terminal" evidence="14">
    <location>
        <begin position="461"/>
        <end position="646"/>
    </location>
</feature>
<dbReference type="SUPFAM" id="SSF52540">
    <property type="entry name" value="P-loop containing nucleoside triphosphate hydrolases"/>
    <property type="match status" value="2"/>
</dbReference>
<dbReference type="InterPro" id="IPR001650">
    <property type="entry name" value="Helicase_C-like"/>
</dbReference>
<comment type="caution">
    <text evidence="16">The sequence shown here is derived from an EMBL/GenBank/DDBJ whole genome shotgun (WGS) entry which is preliminary data.</text>
</comment>
<keyword evidence="7 11" id="KW-0067">ATP-binding</keyword>
<dbReference type="Pfam" id="PF00271">
    <property type="entry name" value="Helicase_C"/>
    <property type="match status" value="1"/>
</dbReference>
<dbReference type="InterPro" id="IPR014014">
    <property type="entry name" value="RNA_helicase_DEAD_Q_motif"/>
</dbReference>
<sequence>MAAFSELGMLPELASAIEEMDWTLPTDIQSEGIPAILGGGDVLMAAETGSGKTGAFCLPVLQIVWESMKEAQLGRKRKRSGLEPWRMNIFDRGANAGIDQSGLIVKSTHPEYWNGARATTGVTGKDDQGYGFGGTGKKVHANKYENYGEAFTLGDVIGCYLDLDFGQISFSKNGEMFDLAFEISKANWNAVFYPTVYVKNAAVKLNFGSEAFKYSPAVQVMAICKAPSACQIPSKRNTLGGVLNKRPENAPMCLIVEPTKELAQQTYDQMERFSKFLDTPIVRNVLVVGGTSVVAQKREIEEGVDIICCTLGRLKDLVSQDAVDLQYVRFFVIDEADSLVSQREAGRTIRELKEKMPIFTEDGSRLQMIVCSATLHNADVKRMADQHMHFPQWVDLKGQDSVPDTVHQVVCMVDPVEDKSWIRLKFQPNFGIKTDQIHSKSEVKPGSNSPETLSEGAKVLKLVYLLKAVEQHQMDKGIIFCRTKLDCDHCEQFLLQHNYSAVCMHSDRNFQERHENLEKFRKGEVRFLVCTDVAARGLDVKGVPFVVNLTLPPSEELSSYVHRIGRVGRADRMGLAISLVSTVPEKVWYHQCRSKGKSCENTQLIQHGGCAKWYDEKGYLNEIENHLGITIAQVDSDFVVPVNEYDGKVVYGDRRQLNKGIQHSHAVEMMRTVKDLAELERTVQLNFLNMKLIKTK</sequence>
<dbReference type="InterPro" id="IPR027417">
    <property type="entry name" value="P-loop_NTPase"/>
</dbReference>
<dbReference type="GO" id="GO:0003723">
    <property type="term" value="F:RNA binding"/>
    <property type="evidence" value="ECO:0007669"/>
    <property type="project" value="UniProtKB-UniRule"/>
</dbReference>
<keyword evidence="5 11" id="KW-0347">Helicase</keyword>
<dbReference type="InterPro" id="IPR043136">
    <property type="entry name" value="B30.2/SPRY_sf"/>
</dbReference>
<evidence type="ECO:0000259" key="12">
    <source>
        <dbReference type="PROSITE" id="PS50188"/>
    </source>
</evidence>
<dbReference type="EMBL" id="CAJFDH010000002">
    <property type="protein sequence ID" value="CAD5212751.1"/>
    <property type="molecule type" value="Genomic_DNA"/>
</dbReference>
<dbReference type="EC" id="3.6.4.13" evidence="11"/>
<feature type="domain" description="DEAD-box RNA helicase Q" evidence="15">
    <location>
        <begin position="2"/>
        <end position="30"/>
    </location>
</feature>
<feature type="domain" description="B30.2/SPRY" evidence="12">
    <location>
        <begin position="2"/>
        <end position="212"/>
    </location>
</feature>
<evidence type="ECO:0000256" key="4">
    <source>
        <dbReference type="ARBA" id="ARBA00022801"/>
    </source>
</evidence>
<comment type="domain">
    <text evidence="11">The helicase domain is involved in the stimulation of RELA transcriptional activity.</text>
</comment>
<dbReference type="PROSITE" id="PS51195">
    <property type="entry name" value="Q_MOTIF"/>
    <property type="match status" value="1"/>
</dbReference>
<dbReference type="Proteomes" id="UP000614601">
    <property type="component" value="Unassembled WGS sequence"/>
</dbReference>
<dbReference type="PROSITE" id="PS51194">
    <property type="entry name" value="HELICASE_CTER"/>
    <property type="match status" value="1"/>
</dbReference>
<dbReference type="PROSITE" id="PS51192">
    <property type="entry name" value="HELICASE_ATP_BIND_1"/>
    <property type="match status" value="1"/>
</dbReference>
<evidence type="ECO:0000256" key="10">
    <source>
        <dbReference type="PROSITE-ProRule" id="PRU00552"/>
    </source>
</evidence>
<evidence type="ECO:0000256" key="7">
    <source>
        <dbReference type="ARBA" id="ARBA00022840"/>
    </source>
</evidence>
<feature type="domain" description="Helicase ATP-binding" evidence="13">
    <location>
        <begin position="248"/>
        <end position="393"/>
    </location>
</feature>
<dbReference type="AlphaFoldDB" id="A0A811KBJ4"/>
<dbReference type="SMART" id="SM00490">
    <property type="entry name" value="HELICc"/>
    <property type="match status" value="1"/>
</dbReference>
<reference evidence="16" key="1">
    <citation type="submission" date="2020-09" db="EMBL/GenBank/DDBJ databases">
        <authorList>
            <person name="Kikuchi T."/>
        </authorList>
    </citation>
    <scope>NUCLEOTIDE SEQUENCE</scope>
    <source>
        <strain evidence="16">SH1</strain>
    </source>
</reference>
<evidence type="ECO:0000256" key="11">
    <source>
        <dbReference type="RuleBase" id="RU365068"/>
    </source>
</evidence>
<keyword evidence="2" id="KW-0540">Nuclease</keyword>
<keyword evidence="4 11" id="KW-0378">Hydrolase</keyword>
<evidence type="ECO:0000256" key="9">
    <source>
        <dbReference type="ARBA" id="ARBA00047984"/>
    </source>
</evidence>
<evidence type="ECO:0000259" key="15">
    <source>
        <dbReference type="PROSITE" id="PS51195"/>
    </source>
</evidence>
<dbReference type="InterPro" id="IPR011545">
    <property type="entry name" value="DEAD/DEAH_box_helicase_dom"/>
</dbReference>
<evidence type="ECO:0000256" key="6">
    <source>
        <dbReference type="ARBA" id="ARBA00022839"/>
    </source>
</evidence>
<gene>
    <name evidence="16" type="ORF">BOKJ2_LOCUS4552</name>
</gene>
<feature type="short sequence motif" description="Q motif" evidence="10">
    <location>
        <begin position="2"/>
        <end position="30"/>
    </location>
</feature>
<evidence type="ECO:0000256" key="1">
    <source>
        <dbReference type="ARBA" id="ARBA00008765"/>
    </source>
</evidence>
<name>A0A811KBJ4_9BILA</name>
<dbReference type="PROSITE" id="PS50188">
    <property type="entry name" value="B302_SPRY"/>
    <property type="match status" value="1"/>
</dbReference>
<dbReference type="GO" id="GO:0003724">
    <property type="term" value="F:RNA helicase activity"/>
    <property type="evidence" value="ECO:0007669"/>
    <property type="project" value="UniProtKB-EC"/>
</dbReference>
<protein>
    <recommendedName>
        <fullName evidence="11">ATP-dependent RNA helicase</fullName>
        <ecNumber evidence="11">3.6.4.13</ecNumber>
    </recommendedName>
</protein>
<dbReference type="CDD" id="cd17938">
    <property type="entry name" value="DEADc_DDX1"/>
    <property type="match status" value="1"/>
</dbReference>
<dbReference type="PANTHER" id="PTHR24031">
    <property type="entry name" value="RNA HELICASE"/>
    <property type="match status" value="1"/>
</dbReference>
<evidence type="ECO:0000256" key="2">
    <source>
        <dbReference type="ARBA" id="ARBA00022722"/>
    </source>
</evidence>
<dbReference type="InterPro" id="IPR014001">
    <property type="entry name" value="Helicase_ATP-bd"/>
</dbReference>
<comment type="function">
    <text evidence="11">RNA helicase.</text>
</comment>
<accession>A0A811KBJ4</accession>
<keyword evidence="3 11" id="KW-0547">Nucleotide-binding</keyword>
<dbReference type="EMBL" id="CAJFCW020000002">
    <property type="protein sequence ID" value="CAG9097476.1"/>
    <property type="molecule type" value="Genomic_DNA"/>
</dbReference>
<dbReference type="Pfam" id="PF00270">
    <property type="entry name" value="DEAD"/>
    <property type="match status" value="2"/>
</dbReference>
<evidence type="ECO:0000313" key="16">
    <source>
        <dbReference type="EMBL" id="CAD5212751.1"/>
    </source>
</evidence>
<dbReference type="SUPFAM" id="SSF49899">
    <property type="entry name" value="Concanavalin A-like lectins/glucanases"/>
    <property type="match status" value="1"/>
</dbReference>
<evidence type="ECO:0000256" key="5">
    <source>
        <dbReference type="ARBA" id="ARBA00022806"/>
    </source>
</evidence>
<dbReference type="OrthoDB" id="1735at2759"/>